<dbReference type="Pfam" id="PF08534">
    <property type="entry name" value="Redoxin"/>
    <property type="match status" value="1"/>
</dbReference>
<dbReference type="EMBL" id="AUYC01000001">
    <property type="protein sequence ID" value="KZN68610.1"/>
    <property type="molecule type" value="Genomic_DNA"/>
</dbReference>
<proteinExistence type="predicted"/>
<organism evidence="3 4">
    <name type="scientific">Pseudoalteromonas luteoviolacea CPMOR-1</name>
    <dbReference type="NCBI Taxonomy" id="1365248"/>
    <lineage>
        <taxon>Bacteria</taxon>
        <taxon>Pseudomonadati</taxon>
        <taxon>Pseudomonadota</taxon>
        <taxon>Gammaproteobacteria</taxon>
        <taxon>Alteromonadales</taxon>
        <taxon>Pseudoalteromonadaceae</taxon>
        <taxon>Pseudoalteromonas</taxon>
    </lineage>
</organism>
<dbReference type="InterPro" id="IPR036249">
    <property type="entry name" value="Thioredoxin-like_sf"/>
</dbReference>
<feature type="chain" id="PRO_5007832623" description="Redoxin domain-containing protein" evidence="1">
    <location>
        <begin position="22"/>
        <end position="165"/>
    </location>
</feature>
<evidence type="ECO:0000313" key="3">
    <source>
        <dbReference type="EMBL" id="KZN68610.1"/>
    </source>
</evidence>
<dbReference type="PATRIC" id="fig|1365248.3.peg.8"/>
<evidence type="ECO:0000259" key="2">
    <source>
        <dbReference type="Pfam" id="PF08534"/>
    </source>
</evidence>
<evidence type="ECO:0000313" key="4">
    <source>
        <dbReference type="Proteomes" id="UP000076486"/>
    </source>
</evidence>
<accession>A0A162B9C6</accession>
<feature type="domain" description="Redoxin" evidence="2">
    <location>
        <begin position="34"/>
        <end position="150"/>
    </location>
</feature>
<dbReference type="Proteomes" id="UP000076486">
    <property type="component" value="Unassembled WGS sequence"/>
</dbReference>
<comment type="caution">
    <text evidence="3">The sequence shown here is derived from an EMBL/GenBank/DDBJ whole genome shotgun (WGS) entry which is preliminary data.</text>
</comment>
<dbReference type="Gene3D" id="3.40.30.10">
    <property type="entry name" value="Glutaredoxin"/>
    <property type="match status" value="1"/>
</dbReference>
<evidence type="ECO:0000256" key="1">
    <source>
        <dbReference type="SAM" id="SignalP"/>
    </source>
</evidence>
<name>A0A162B9C6_9GAMM</name>
<dbReference type="SUPFAM" id="SSF52833">
    <property type="entry name" value="Thioredoxin-like"/>
    <property type="match status" value="1"/>
</dbReference>
<reference evidence="3 4" key="1">
    <citation type="submission" date="2013-07" db="EMBL/GenBank/DDBJ databases">
        <title>Comparative Genomic and Metabolomic Analysis of Twelve Strains of Pseudoalteromonas luteoviolacea.</title>
        <authorList>
            <person name="Vynne N.G."/>
            <person name="Mansson M."/>
            <person name="Gram L."/>
        </authorList>
    </citation>
    <scope>NUCLEOTIDE SEQUENCE [LARGE SCALE GENOMIC DNA]</scope>
    <source>
        <strain evidence="3 4">CPMOR-1</strain>
    </source>
</reference>
<dbReference type="AlphaFoldDB" id="A0A162B9C6"/>
<feature type="signal peptide" evidence="1">
    <location>
        <begin position="1"/>
        <end position="21"/>
    </location>
</feature>
<sequence length="165" mass="18320">MTFKPASILWLLLAAPFGAAAISPFYQLNLTPITQNAPSNLSVYQGQVLAIMLVQPDCNWCKKQYKLLSHLVEQQPKNCHKLAVMMMATGGDRHTLKRAMKRYQSHFPITTLPNKLAQSLTVKSAPQLFILDSEGVLVTYHIGFMPEHALRSALNGLTAKAQCKV</sequence>
<protein>
    <recommendedName>
        <fullName evidence="2">Redoxin domain-containing protein</fullName>
    </recommendedName>
</protein>
<dbReference type="RefSeq" id="WP_063366185.1">
    <property type="nucleotide sequence ID" value="NZ_AUYC01000001.1"/>
</dbReference>
<dbReference type="InterPro" id="IPR013740">
    <property type="entry name" value="Redoxin"/>
</dbReference>
<gene>
    <name evidence="3" type="ORF">N473_00035</name>
</gene>
<keyword evidence="1" id="KW-0732">Signal</keyword>
<dbReference type="GO" id="GO:0016491">
    <property type="term" value="F:oxidoreductase activity"/>
    <property type="evidence" value="ECO:0007669"/>
    <property type="project" value="InterPro"/>
</dbReference>